<evidence type="ECO:0000259" key="4">
    <source>
        <dbReference type="Pfam" id="PF00772"/>
    </source>
</evidence>
<keyword evidence="5" id="KW-0347">Helicase</keyword>
<proteinExistence type="predicted"/>
<dbReference type="PANTHER" id="PTHR30153:SF2">
    <property type="entry name" value="REPLICATIVE DNA HELICASE"/>
    <property type="match status" value="1"/>
</dbReference>
<dbReference type="InterPro" id="IPR036185">
    <property type="entry name" value="DNA_heli_DnaB-like_N_sf"/>
</dbReference>
<dbReference type="GO" id="GO:0005524">
    <property type="term" value="F:ATP binding"/>
    <property type="evidence" value="ECO:0007669"/>
    <property type="project" value="InterPro"/>
</dbReference>
<sequence length="521" mass="58623">MISVSEQPAHAIPLATDATECVLGSMLLDARCIPKVLRVLSAHCIVEPEHAELFRAIERRHRMGQPIDPVLLLRDLQDSEFRHGLGAFMASIAEKVPTTAHAEHYALIVAEAARKRNIYDAASVARQHALNGKSSREILCELHAFADDALREADPAVSELESFPLSEFLKIESKQDFLIDRCITAGQGGVQSARSKSLKTTLAIAEVFALATGTPFMGEYEVKRECSTGIITAESGISTAQETFRRIAKASDATNLEELRNFNLQVSTKIPHLVDQAGRDQLERFIDRFSLECLFVDPTYKAFAGVDDFKLSRMAEVLFPISEIIDRTGCSIVFVHHHRKTPQREGEHYTEPTMEDIGGTGWQQWARFFIMLNRRREWNPETGQHWLWFKTEGSAGFGTRRWLDVCEGRRDDPGGRTWQVELRDPAEGEQAEREEAAARTESLQMESDRRKVCEALAPHPEGLTKSKTQELSKVSRRRWQAVLETMLDLGELELCEVAISNQKTPREGIRLVIDSMDTEAP</sequence>
<dbReference type="GO" id="GO:0003678">
    <property type="term" value="F:DNA helicase activity"/>
    <property type="evidence" value="ECO:0007669"/>
    <property type="project" value="UniProtKB-EC"/>
</dbReference>
<dbReference type="Gene3D" id="1.10.860.10">
    <property type="entry name" value="DNAb Helicase, Chain A"/>
    <property type="match status" value="1"/>
</dbReference>
<reference evidence="5 6" key="1">
    <citation type="submission" date="2019-02" db="EMBL/GenBank/DDBJ databases">
        <title>Deep-cultivation of Planctomycetes and their phenomic and genomic characterization uncovers novel biology.</title>
        <authorList>
            <person name="Wiegand S."/>
            <person name="Jogler M."/>
            <person name="Boedeker C."/>
            <person name="Pinto D."/>
            <person name="Vollmers J."/>
            <person name="Rivas-Marin E."/>
            <person name="Kohn T."/>
            <person name="Peeters S.H."/>
            <person name="Heuer A."/>
            <person name="Rast P."/>
            <person name="Oberbeckmann S."/>
            <person name="Bunk B."/>
            <person name="Jeske O."/>
            <person name="Meyerdierks A."/>
            <person name="Storesund J.E."/>
            <person name="Kallscheuer N."/>
            <person name="Luecker S."/>
            <person name="Lage O.M."/>
            <person name="Pohl T."/>
            <person name="Merkel B.J."/>
            <person name="Hornburger P."/>
            <person name="Mueller R.-W."/>
            <person name="Bruemmer F."/>
            <person name="Labrenz M."/>
            <person name="Spormann A.M."/>
            <person name="Op den Camp H."/>
            <person name="Overmann J."/>
            <person name="Amann R."/>
            <person name="Jetten M.S.M."/>
            <person name="Mascher T."/>
            <person name="Medema M.H."/>
            <person name="Devos D.P."/>
            <person name="Kaster A.-K."/>
            <person name="Ovreas L."/>
            <person name="Rohde M."/>
            <person name="Galperin M.Y."/>
            <person name="Jogler C."/>
        </authorList>
    </citation>
    <scope>NUCLEOTIDE SEQUENCE [LARGE SCALE GENOMIC DNA]</scope>
    <source>
        <strain evidence="5 6">Pan181</strain>
    </source>
</reference>
<feature type="domain" description="DNA helicase DnaB-like N-terminal" evidence="4">
    <location>
        <begin position="16"/>
        <end position="111"/>
    </location>
</feature>
<gene>
    <name evidence="5" type="primary">dnaB</name>
    <name evidence="5" type="ORF">Pan181_19820</name>
</gene>
<dbReference type="EMBL" id="CP036278">
    <property type="protein sequence ID" value="QDU55786.1"/>
    <property type="molecule type" value="Genomic_DNA"/>
</dbReference>
<dbReference type="GO" id="GO:1990077">
    <property type="term" value="C:primosome complex"/>
    <property type="evidence" value="ECO:0007669"/>
    <property type="project" value="UniProtKB-KW"/>
</dbReference>
<dbReference type="InterPro" id="IPR007693">
    <property type="entry name" value="DNA_helicase_DnaB-like_N"/>
</dbReference>
<protein>
    <submittedName>
        <fullName evidence="5">Replicative DNA helicase</fullName>
        <ecNumber evidence="5">3.6.4.12</ecNumber>
    </submittedName>
</protein>
<keyword evidence="5" id="KW-0378">Hydrolase</keyword>
<dbReference type="InterPro" id="IPR027417">
    <property type="entry name" value="P-loop_NTPase"/>
</dbReference>
<keyword evidence="6" id="KW-1185">Reference proteome</keyword>
<dbReference type="KEGG" id="amuc:Pan181_19820"/>
<keyword evidence="5" id="KW-0547">Nucleotide-binding</keyword>
<evidence type="ECO:0000256" key="1">
    <source>
        <dbReference type="ARBA" id="ARBA00022515"/>
    </source>
</evidence>
<dbReference type="InterPro" id="IPR016136">
    <property type="entry name" value="DNA_helicase_N/primase_C"/>
</dbReference>
<accession>A0A518AM40</accession>
<dbReference type="SUPFAM" id="SSF52540">
    <property type="entry name" value="P-loop containing nucleoside triphosphate hydrolases"/>
    <property type="match status" value="1"/>
</dbReference>
<evidence type="ECO:0000256" key="2">
    <source>
        <dbReference type="ARBA" id="ARBA00022705"/>
    </source>
</evidence>
<keyword evidence="3" id="KW-0238">DNA-binding</keyword>
<evidence type="ECO:0000313" key="5">
    <source>
        <dbReference type="EMBL" id="QDU55786.1"/>
    </source>
</evidence>
<dbReference type="SUPFAM" id="SSF48024">
    <property type="entry name" value="N-terminal domain of DnaB helicase"/>
    <property type="match status" value="1"/>
</dbReference>
<keyword evidence="2" id="KW-0235">DNA replication</keyword>
<dbReference type="PANTHER" id="PTHR30153">
    <property type="entry name" value="REPLICATIVE DNA HELICASE DNAB"/>
    <property type="match status" value="1"/>
</dbReference>
<organism evidence="5 6">
    <name type="scientific">Aeoliella mucimassa</name>
    <dbReference type="NCBI Taxonomy" id="2527972"/>
    <lineage>
        <taxon>Bacteria</taxon>
        <taxon>Pseudomonadati</taxon>
        <taxon>Planctomycetota</taxon>
        <taxon>Planctomycetia</taxon>
        <taxon>Pirellulales</taxon>
        <taxon>Lacipirellulaceae</taxon>
        <taxon>Aeoliella</taxon>
    </lineage>
</organism>
<dbReference type="OrthoDB" id="287530at2"/>
<evidence type="ECO:0000313" key="6">
    <source>
        <dbReference type="Proteomes" id="UP000315750"/>
    </source>
</evidence>
<keyword evidence="1" id="KW-0639">Primosome</keyword>
<dbReference type="GO" id="GO:0003677">
    <property type="term" value="F:DNA binding"/>
    <property type="evidence" value="ECO:0007669"/>
    <property type="project" value="UniProtKB-KW"/>
</dbReference>
<dbReference type="Proteomes" id="UP000315750">
    <property type="component" value="Chromosome"/>
</dbReference>
<dbReference type="RefSeq" id="WP_145246596.1">
    <property type="nucleotide sequence ID" value="NZ_CP036278.1"/>
</dbReference>
<dbReference type="Gene3D" id="3.40.50.300">
    <property type="entry name" value="P-loop containing nucleotide triphosphate hydrolases"/>
    <property type="match status" value="1"/>
</dbReference>
<name>A0A518AM40_9BACT</name>
<dbReference type="GO" id="GO:0016787">
    <property type="term" value="F:hydrolase activity"/>
    <property type="evidence" value="ECO:0007669"/>
    <property type="project" value="UniProtKB-KW"/>
</dbReference>
<keyword evidence="5" id="KW-0067">ATP-binding</keyword>
<evidence type="ECO:0000256" key="3">
    <source>
        <dbReference type="ARBA" id="ARBA00023125"/>
    </source>
</evidence>
<dbReference type="GO" id="GO:0005829">
    <property type="term" value="C:cytosol"/>
    <property type="evidence" value="ECO:0007669"/>
    <property type="project" value="TreeGrafter"/>
</dbReference>
<dbReference type="EC" id="3.6.4.12" evidence="5"/>
<dbReference type="Pfam" id="PF00772">
    <property type="entry name" value="DnaB"/>
    <property type="match status" value="1"/>
</dbReference>
<dbReference type="GO" id="GO:0006269">
    <property type="term" value="P:DNA replication, synthesis of primer"/>
    <property type="evidence" value="ECO:0007669"/>
    <property type="project" value="UniProtKB-KW"/>
</dbReference>
<dbReference type="Pfam" id="PF13481">
    <property type="entry name" value="AAA_25"/>
    <property type="match status" value="1"/>
</dbReference>
<dbReference type="AlphaFoldDB" id="A0A518AM40"/>